<keyword evidence="5" id="KW-0677">Repeat</keyword>
<feature type="domain" description="S1 motif" evidence="11">
    <location>
        <begin position="1082"/>
        <end position="1153"/>
    </location>
</feature>
<dbReference type="PROSITE" id="PS50126">
    <property type="entry name" value="S1"/>
    <property type="match status" value="10"/>
</dbReference>
<dbReference type="CDD" id="cd05693">
    <property type="entry name" value="S1_Rrp5_repeat_hs1_sc1"/>
    <property type="match status" value="1"/>
</dbReference>
<organism evidence="12 13">
    <name type="scientific">Zygosaccharomyces mellis</name>
    <dbReference type="NCBI Taxonomy" id="42258"/>
    <lineage>
        <taxon>Eukaryota</taxon>
        <taxon>Fungi</taxon>
        <taxon>Dikarya</taxon>
        <taxon>Ascomycota</taxon>
        <taxon>Saccharomycotina</taxon>
        <taxon>Saccharomycetes</taxon>
        <taxon>Saccharomycetales</taxon>
        <taxon>Saccharomycetaceae</taxon>
        <taxon>Zygosaccharomyces</taxon>
    </lineage>
</organism>
<dbReference type="InterPro" id="IPR048058">
    <property type="entry name" value="Rrp5_S1_rpt_hs11_sc8"/>
</dbReference>
<feature type="domain" description="S1 motif" evidence="11">
    <location>
        <begin position="788"/>
        <end position="857"/>
    </location>
</feature>
<feature type="compositionally biased region" description="Acidic residues" evidence="10">
    <location>
        <begin position="1409"/>
        <end position="1421"/>
    </location>
</feature>
<evidence type="ECO:0000256" key="1">
    <source>
        <dbReference type="ARBA" id="ARBA00004604"/>
    </source>
</evidence>
<dbReference type="InterPro" id="IPR048059">
    <property type="entry name" value="Rrp5_S1_rpt_hs1_sc1"/>
</dbReference>
<dbReference type="CDD" id="cd05702">
    <property type="entry name" value="S1_Rrp5_repeat_hs11_sc8"/>
    <property type="match status" value="1"/>
</dbReference>
<feature type="domain" description="S1 motif" evidence="11">
    <location>
        <begin position="689"/>
        <end position="763"/>
    </location>
</feature>
<feature type="compositionally biased region" description="Polar residues" evidence="10">
    <location>
        <begin position="18"/>
        <end position="31"/>
    </location>
</feature>
<dbReference type="InterPro" id="IPR012340">
    <property type="entry name" value="NA-bd_OB-fold"/>
</dbReference>
<protein>
    <recommendedName>
        <fullName evidence="8">rRNA biogenesis protein RRP5</fullName>
    </recommendedName>
    <alternativeName>
        <fullName evidence="9">Ribosomal RNA-processing protein 5</fullName>
    </alternativeName>
</protein>
<feature type="domain" description="S1 motif" evidence="11">
    <location>
        <begin position="504"/>
        <end position="574"/>
    </location>
</feature>
<dbReference type="FunFam" id="2.40.50.140:FF:000159">
    <property type="entry name" value="rRNA biogenesis protein rrp5"/>
    <property type="match status" value="1"/>
</dbReference>
<feature type="domain" description="S1 motif" evidence="11">
    <location>
        <begin position="997"/>
        <end position="1069"/>
    </location>
</feature>
<dbReference type="Pfam" id="PF00575">
    <property type="entry name" value="S1"/>
    <property type="match status" value="3"/>
</dbReference>
<keyword evidence="4" id="KW-0597">Phosphoprotein</keyword>
<dbReference type="Gene3D" id="1.25.40.10">
    <property type="entry name" value="Tetratricopeptide repeat domain"/>
    <property type="match status" value="1"/>
</dbReference>
<evidence type="ECO:0000256" key="6">
    <source>
        <dbReference type="ARBA" id="ARBA00023242"/>
    </source>
</evidence>
<dbReference type="SMART" id="SM00386">
    <property type="entry name" value="HAT"/>
    <property type="match status" value="5"/>
</dbReference>
<dbReference type="InterPro" id="IPR045209">
    <property type="entry name" value="Rrp5"/>
</dbReference>
<feature type="region of interest" description="Disordered" evidence="10">
    <location>
        <begin position="60"/>
        <end position="96"/>
    </location>
</feature>
<keyword evidence="2" id="KW-0690">Ribosome biogenesis</keyword>
<sequence length="1719" mass="193009">MPDKRTRDESPLVRQDSTKQPTSSVLKNTAEVSFPRGGGSALTPLELKKVANEAASEVLFGDKADDDSEDVSSRPTKKKKTSSKSQATTTEANNATTNVDDETFNVVEHISFKTLRPNSYILGQVSSINKNDLTISFTDGISGFVTMTHISEQFTSILEQLDDNMDESDNNEDSDHENSDYENETAVKKSKDLPDLNQYFQLGQWLRCRVITNSAMDSRRSKKEKKRIELSLEPSEVNSFSEEDLDKYSSVQCSMKSMEDHGAILDLGIEGLTGFVSKKDIPQDWHCLPGSVFLANVTKKSGRTVTVNFDFGSKNNKITHISSIDVVIPGQVVDFMCQKITDQGILGKAFGMLPGFLGINQSRIFKREELKHKFAIGSNIKCRIIAQLPTRSDEKTLILSVLPNILSLEASWPKDEALNAFPVGHVFQNCEVLGRDSEYIYLALDEERCGQVHLSKAGDILELSKDRSNARILGYNGVDRLYQLGTDPKLLELKYLRAEEVPPGELVTGCEIETVSEKGINLMLFGGQFKAFVPPIHISDIRLVYPERKFKIGSKVKCRILSVDAKGHIFATLKRSLVGLDEERTKIVSSYNSASALKNSNEVTIATVQQFLTKGCIITFFGKFRGFLPNSEISEVFVRRPQDHLRLGQSIPVKLVEVDEQRSRIIATCRISNDLAAQQKESIERMVPGRTLVDVFVAEKTKDSLVVELKNLNLRGVIYVGHLSDARVEQNRASLKKIRIGSELNGLIIDKDVRTHVFNMSLKESLIEDAKKNLLPITYQDVKSKFPTAPMHGYIKSISEKGLFVAFNGKFVGLVLPSYAVESRDVDISKTFYLNQSVTTYLLRTDDEHERFLLSLKEPKDSSNESKSETDAINPVDESMKSLADFTLGKIVKAKIKAVKKNQLNITLADNLFGRVDVAEVFDNFEDIDDPKQPLANFKKGDVIDARIIGNHNVKSHKFLPITHQVAKDTVLELTVKPSKLKGNEFRAKEIDEVDLNENLLGFINNHVNNNLWLTVSPRLKARVSAMDLVDNATTLSGSLEDSFPLGTAFKVKVTGIDKEHGVIMVTGRSHEIKSIKDAQPGSKIPARILKVDKKYVLLDLGNGIKGISFATDALDDFSVPLLEAFKDKQNQIVSTTVLSVDEGNSRIKLSLRSSEAKTRAISSHKDLKRDDIIQALVKGATDKGVFVYLSSSVEAFVPVSKLSDSYIKEWKKFFQPMQHVVGKVVNCDDDSRILLTLRESEVNGELRVLKGYDDIKVGEILNGHVKNVTDFGVFVKLDDTVNLTGLAHRTEIADEIPEDLSSLFGVGDRVKAYITKVNPEKRKVSLSLKASRFSKKEDTNDAINDAINETPGASEGEDEVMEDVNYNHSESDIEPEENEEPSKPKISSDGLSLSADFDWTASILDQTQPDEESEDEDEDFTNSNKSKRQKNKNKVVEDKTIEINTRAPESVGDFERLILGDPNSSVLWMNYMAFQLQLSEVDKAREIAERALKTINFREELEKLNIWVALLNLENTFGTDDTLEGIFKRACQYMDSFVIHNKLLSIYQMSEKFVQAAELFKTTAKKFGSEKLSIWVSWGEFLISQDQPEEARAILTRALQVLPKRHHIDVVRKFAQLEFNKGEPERGRSLFEGLIADVPKRIDLWNVYVDQEMKTGDKKKVEDLFERIVVRKLTRKQAKFFFNKWLQYEESQNNSKSEEYVKAKAVEYAENHPKAGED</sequence>
<feature type="compositionally biased region" description="Basic and acidic residues" evidence="10">
    <location>
        <begin position="1"/>
        <end position="11"/>
    </location>
</feature>
<dbReference type="PANTHER" id="PTHR23270">
    <property type="entry name" value="PROGRAMMED CELL DEATH PROTEIN 11 PRE-RRNA PROCESSING PROTEIN RRP5"/>
    <property type="match status" value="1"/>
</dbReference>
<dbReference type="Pfam" id="PF23240">
    <property type="entry name" value="HAT_PRP39_N"/>
    <property type="match status" value="1"/>
</dbReference>
<evidence type="ECO:0000256" key="8">
    <source>
        <dbReference type="ARBA" id="ARBA00073619"/>
    </source>
</evidence>
<evidence type="ECO:0000256" key="5">
    <source>
        <dbReference type="ARBA" id="ARBA00022737"/>
    </source>
</evidence>
<dbReference type="InterPro" id="IPR003107">
    <property type="entry name" value="HAT"/>
</dbReference>
<feature type="region of interest" description="Disordered" evidence="10">
    <location>
        <begin position="1"/>
        <end position="41"/>
    </location>
</feature>
<dbReference type="FunFam" id="2.40.50.140:FF:000155">
    <property type="entry name" value="rRNA biogenesis protein RRP5"/>
    <property type="match status" value="1"/>
</dbReference>
<evidence type="ECO:0000256" key="4">
    <source>
        <dbReference type="ARBA" id="ARBA00022553"/>
    </source>
</evidence>
<dbReference type="OrthoDB" id="412781at2759"/>
<feature type="domain" description="S1 motif" evidence="11">
    <location>
        <begin position="118"/>
        <end position="233"/>
    </location>
</feature>
<evidence type="ECO:0000256" key="2">
    <source>
        <dbReference type="ARBA" id="ARBA00022517"/>
    </source>
</evidence>
<feature type="domain" description="S1 motif" evidence="11">
    <location>
        <begin position="889"/>
        <end position="965"/>
    </location>
</feature>
<feature type="region of interest" description="Disordered" evidence="10">
    <location>
        <begin position="164"/>
        <end position="188"/>
    </location>
</feature>
<evidence type="ECO:0000256" key="9">
    <source>
        <dbReference type="ARBA" id="ARBA00076674"/>
    </source>
</evidence>
<dbReference type="Gene3D" id="2.40.50.140">
    <property type="entry name" value="Nucleic acid-binding proteins"/>
    <property type="match status" value="9"/>
</dbReference>
<dbReference type="SMART" id="SM00316">
    <property type="entry name" value="S1"/>
    <property type="match status" value="11"/>
</dbReference>
<dbReference type="Proteomes" id="UP000301737">
    <property type="component" value="Unassembled WGS sequence"/>
</dbReference>
<proteinExistence type="predicted"/>
<comment type="function">
    <text evidence="7">Involved in the biogenesis of rRNA. Required for the formation of 18S and 5.8S rRNA.</text>
</comment>
<name>A0A4C2E902_9SACH</name>
<feature type="domain" description="S1 motif" evidence="11">
    <location>
        <begin position="1171"/>
        <end position="1239"/>
    </location>
</feature>
<dbReference type="SUPFAM" id="SSF50249">
    <property type="entry name" value="Nucleic acid-binding proteins"/>
    <property type="match status" value="10"/>
</dbReference>
<keyword evidence="13" id="KW-1185">Reference proteome</keyword>
<evidence type="ECO:0000313" key="12">
    <source>
        <dbReference type="EMBL" id="GCE99756.1"/>
    </source>
</evidence>
<feature type="compositionally biased region" description="Low complexity" evidence="10">
    <location>
        <begin position="83"/>
        <end position="96"/>
    </location>
</feature>
<evidence type="ECO:0000313" key="13">
    <source>
        <dbReference type="Proteomes" id="UP000301737"/>
    </source>
</evidence>
<dbReference type="FunFam" id="2.40.50.140:FF:000423">
    <property type="entry name" value="rRNA biogenesis protein RRP5"/>
    <property type="match status" value="1"/>
</dbReference>
<feature type="domain" description="S1 motif" evidence="11">
    <location>
        <begin position="601"/>
        <end position="670"/>
    </location>
</feature>
<gene>
    <name evidence="12" type="primary">RRP5</name>
    <name evidence="12" type="ORF">ZYGM_003508</name>
</gene>
<dbReference type="GO" id="GO:0003723">
    <property type="term" value="F:RNA binding"/>
    <property type="evidence" value="ECO:0007669"/>
    <property type="project" value="TreeGrafter"/>
</dbReference>
<reference evidence="12 13" key="1">
    <citation type="submission" date="2019-01" db="EMBL/GenBank/DDBJ databases">
        <title>Draft Genome Sequencing of Zygosaccharomyces mellis Ca-7.</title>
        <authorList>
            <person name="Shiwa Y."/>
            <person name="Kanesaki Y."/>
            <person name="Ishige T."/>
            <person name="Mura K."/>
            <person name="Hori T."/>
            <person name="Tamura T."/>
        </authorList>
    </citation>
    <scope>NUCLEOTIDE SEQUENCE [LARGE SCALE GENOMIC DNA]</scope>
    <source>
        <strain evidence="12 13">Ca-7</strain>
    </source>
</reference>
<comment type="caution">
    <text evidence="12">The sequence shown here is derived from an EMBL/GenBank/DDBJ whole genome shotgun (WGS) entry which is preliminary data.</text>
</comment>
<dbReference type="PANTHER" id="PTHR23270:SF10">
    <property type="entry name" value="PROTEIN RRP5 HOMOLOG"/>
    <property type="match status" value="1"/>
</dbReference>
<feature type="domain" description="S1 motif" evidence="11">
    <location>
        <begin position="1259"/>
        <end position="1330"/>
    </location>
</feature>
<evidence type="ECO:0000256" key="10">
    <source>
        <dbReference type="SAM" id="MobiDB-lite"/>
    </source>
</evidence>
<dbReference type="InterPro" id="IPR003029">
    <property type="entry name" value="S1_domain"/>
</dbReference>
<dbReference type="CDD" id="cd05706">
    <property type="entry name" value="S1_Rrp5_repeat_sc10"/>
    <property type="match status" value="1"/>
</dbReference>
<dbReference type="GO" id="GO:0006364">
    <property type="term" value="P:rRNA processing"/>
    <property type="evidence" value="ECO:0007669"/>
    <property type="project" value="UniProtKB-KW"/>
</dbReference>
<keyword evidence="6" id="KW-0539">Nucleus</keyword>
<dbReference type="FunFam" id="2.40.50.140:FF:000196">
    <property type="entry name" value="rRNA biogenesis protein RRP5"/>
    <property type="match status" value="1"/>
</dbReference>
<evidence type="ECO:0000256" key="7">
    <source>
        <dbReference type="ARBA" id="ARBA00055575"/>
    </source>
</evidence>
<evidence type="ECO:0000259" key="11">
    <source>
        <dbReference type="PROSITE" id="PS50126"/>
    </source>
</evidence>
<dbReference type="InterPro" id="IPR011990">
    <property type="entry name" value="TPR-like_helical_dom_sf"/>
</dbReference>
<feature type="compositionally biased region" description="Acidic residues" evidence="10">
    <location>
        <begin position="164"/>
        <end position="183"/>
    </location>
</feature>
<comment type="subcellular location">
    <subcellularLocation>
        <location evidence="1">Nucleus</location>
        <location evidence="1">Nucleolus</location>
    </subcellularLocation>
</comment>
<accession>A0A4C2E902</accession>
<feature type="region of interest" description="Disordered" evidence="10">
    <location>
        <begin position="1408"/>
        <end position="1436"/>
    </location>
</feature>
<keyword evidence="3" id="KW-0698">rRNA processing</keyword>
<dbReference type="SUPFAM" id="SSF48452">
    <property type="entry name" value="TPR-like"/>
    <property type="match status" value="2"/>
</dbReference>
<dbReference type="EMBL" id="BIMX01000012">
    <property type="protein sequence ID" value="GCE99756.1"/>
    <property type="molecule type" value="Genomic_DNA"/>
</dbReference>
<dbReference type="GO" id="GO:0032040">
    <property type="term" value="C:small-subunit processome"/>
    <property type="evidence" value="ECO:0007669"/>
    <property type="project" value="TreeGrafter"/>
</dbReference>
<evidence type="ECO:0000256" key="3">
    <source>
        <dbReference type="ARBA" id="ARBA00022552"/>
    </source>
</evidence>
<feature type="region of interest" description="Disordered" evidence="10">
    <location>
        <begin position="1336"/>
        <end position="1392"/>
    </location>
</feature>
<dbReference type="FunFam" id="1.25.40.10:FF:000065">
    <property type="entry name" value="Programmed cell death 11"/>
    <property type="match status" value="1"/>
</dbReference>